<keyword evidence="3" id="KW-1185">Reference proteome</keyword>
<sequence>MTEHEAEGVAAETQRYFEEAASLRLSLEYNNEDYDFVRGGGRIVYLVDANVVWFFLDPVRERGHAVAFRGHDRPDLDTATALITAEFLFSRGLEGQEDLPVFLAPGHAEEVTEKWHRLRSEMGDDESAPDPRIRAVEEQLERLVDQRRTAALTGREAVRRFREEVPGLVARIAGTAVERANQLLRLYEEDAVRPLALHPDATEDILDRPETLLRKEFDALERTIAQRRQSGARPGETGHGGGGTARRDAEAIVQTMLLERAGARSDTRVVLITADQKLFEAYSEWYWRENAQAGPGRASFVLRPVLQYVPILNVEKMPNGIGHSDVMRRTRHALDALFANLRAVDPGYPHTLAIHRTLARHVASRRQFREALETIYGANPFDFAAEQVALFKRIRQEWQDGFRDGVVLNAELLERRVRSLNALASLLRGDKDLRTAIHEDKRRIIARIEAAHLGVNVRAGIARLMRRLQRDRMPARAPIAIRLRLPRIIDDLTVDEAMELLGGDRGSELAQRFDAAFKAEPDHEAHAFAACVAHRCSYWEAAWFHARRALELLNELRAPAAEKARAELAYLAGSAGRFAHLQDAELSEAFTLLEASIEACRREGDGFGLARNLFCRTALLLTLLYRLHLRVGLPDPAAGIPAAETRLTRLSGALEETASLLARLRREGGEAADRAGLRLLERQVRANLVSAEVLVWLRGGPDDPRGRLVSPPAKLLAEALQVPAGNAADGFYVPVVEAEHVMARFFRRAMGAGEALEAVRSIRLQAERENHLLTGLDAAEFQHFEKVLAARMERLDSRARQASLPA</sequence>
<gene>
    <name evidence="2" type="ORF">E0493_18455</name>
</gene>
<dbReference type="OrthoDB" id="8480031at2"/>
<accession>A0A845BCL6</accession>
<dbReference type="AlphaFoldDB" id="A0A845BCL6"/>
<dbReference type="RefSeq" id="WP_160938743.1">
    <property type="nucleotide sequence ID" value="NZ_SNVJ01000020.1"/>
</dbReference>
<comment type="caution">
    <text evidence="2">The sequence shown here is derived from an EMBL/GenBank/DDBJ whole genome shotgun (WGS) entry which is preliminary data.</text>
</comment>
<name>A0A845BCL6_9PROT</name>
<evidence type="ECO:0000256" key="1">
    <source>
        <dbReference type="SAM" id="MobiDB-lite"/>
    </source>
</evidence>
<protein>
    <recommendedName>
        <fullName evidence="4">PIN like domain-containing protein</fullName>
    </recommendedName>
</protein>
<evidence type="ECO:0008006" key="4">
    <source>
        <dbReference type="Google" id="ProtNLM"/>
    </source>
</evidence>
<proteinExistence type="predicted"/>
<organism evidence="2 3">
    <name type="scientific">Teichococcus coralli</name>
    <dbReference type="NCBI Taxonomy" id="2545983"/>
    <lineage>
        <taxon>Bacteria</taxon>
        <taxon>Pseudomonadati</taxon>
        <taxon>Pseudomonadota</taxon>
        <taxon>Alphaproteobacteria</taxon>
        <taxon>Acetobacterales</taxon>
        <taxon>Roseomonadaceae</taxon>
        <taxon>Roseomonas</taxon>
    </lineage>
</organism>
<dbReference type="Proteomes" id="UP000460715">
    <property type="component" value="Unassembled WGS sequence"/>
</dbReference>
<dbReference type="EMBL" id="SNVJ01000020">
    <property type="protein sequence ID" value="MXP65333.1"/>
    <property type="molecule type" value="Genomic_DNA"/>
</dbReference>
<reference evidence="2 3" key="1">
    <citation type="submission" date="2019-03" db="EMBL/GenBank/DDBJ databases">
        <title>Roseomonas sp. a novel Roseomonas species isolated from Sea whip Gorgonian.</title>
        <authorList>
            <person name="Li F."/>
            <person name="Pan X."/>
            <person name="Huang S."/>
            <person name="Li Z."/>
            <person name="Meng B."/>
        </authorList>
    </citation>
    <scope>NUCLEOTIDE SEQUENCE [LARGE SCALE GENOMIC DNA]</scope>
    <source>
        <strain evidence="2 3">M0104</strain>
    </source>
</reference>
<feature type="region of interest" description="Disordered" evidence="1">
    <location>
        <begin position="226"/>
        <end position="246"/>
    </location>
</feature>
<evidence type="ECO:0000313" key="2">
    <source>
        <dbReference type="EMBL" id="MXP65333.1"/>
    </source>
</evidence>
<evidence type="ECO:0000313" key="3">
    <source>
        <dbReference type="Proteomes" id="UP000460715"/>
    </source>
</evidence>